<keyword evidence="3" id="KW-1185">Reference proteome</keyword>
<protein>
    <submittedName>
        <fullName evidence="2">Uncharacterized protein</fullName>
    </submittedName>
</protein>
<comment type="caution">
    <text evidence="2">The sequence shown here is derived from an EMBL/GenBank/DDBJ whole genome shotgun (WGS) entry which is preliminary data.</text>
</comment>
<reference evidence="2" key="1">
    <citation type="submission" date="2014-05" db="EMBL/GenBank/DDBJ databases">
        <title>Genome sequence of Mycobacterium aromaticivorans strain JS19b1T (= DSM 45407T).</title>
        <authorList>
            <person name="Kwak Y."/>
            <person name="Park G.-S."/>
            <person name="Li Q.X."/>
            <person name="Lee S.-E."/>
            <person name="Shin J.-H."/>
        </authorList>
    </citation>
    <scope>NUCLEOTIDE SEQUENCE [LARGE SCALE GENOMIC DNA]</scope>
    <source>
        <strain evidence="2">JS19b1</strain>
    </source>
</reference>
<proteinExistence type="predicted"/>
<organism evidence="2 3">
    <name type="scientific">Mycolicibacterium aromaticivorans JS19b1 = JCM 16368</name>
    <dbReference type="NCBI Taxonomy" id="1440774"/>
    <lineage>
        <taxon>Bacteria</taxon>
        <taxon>Bacillati</taxon>
        <taxon>Actinomycetota</taxon>
        <taxon>Actinomycetes</taxon>
        <taxon>Mycobacteriales</taxon>
        <taxon>Mycobacteriaceae</taxon>
        <taxon>Mycolicibacterium</taxon>
    </lineage>
</organism>
<evidence type="ECO:0000256" key="1">
    <source>
        <dbReference type="SAM" id="SignalP"/>
    </source>
</evidence>
<accession>A0A064CNK0</accession>
<feature type="chain" id="PRO_5039032630" evidence="1">
    <location>
        <begin position="19"/>
        <end position="82"/>
    </location>
</feature>
<dbReference type="RefSeq" id="WP_036343002.1">
    <property type="nucleotide sequence ID" value="NZ_JALN02000001.1"/>
</dbReference>
<sequence length="82" mass="7818">MVKIIFSGLLASAGIGMAALFGGIGVASAGSPTTTFAVQDGDSGAGGAKIDADGTQGDYKSAVDGTMSGPIMVAAPQDKAVP</sequence>
<evidence type="ECO:0000313" key="2">
    <source>
        <dbReference type="EMBL" id="KDF00373.1"/>
    </source>
</evidence>
<gene>
    <name evidence="2" type="ORF">Y900_015840</name>
</gene>
<dbReference type="OrthoDB" id="4641606at2"/>
<keyword evidence="1" id="KW-0732">Signal</keyword>
<name>A0A064CNK0_9MYCO</name>
<dbReference type="eggNOG" id="ENOG50323TJ">
    <property type="taxonomic scope" value="Bacteria"/>
</dbReference>
<feature type="signal peptide" evidence="1">
    <location>
        <begin position="1"/>
        <end position="18"/>
    </location>
</feature>
<dbReference type="Proteomes" id="UP000022835">
    <property type="component" value="Unassembled WGS sequence"/>
</dbReference>
<dbReference type="AlphaFoldDB" id="A0A064CNK0"/>
<evidence type="ECO:0000313" key="3">
    <source>
        <dbReference type="Proteomes" id="UP000022835"/>
    </source>
</evidence>
<dbReference type="EMBL" id="JALN02000001">
    <property type="protein sequence ID" value="KDF00373.1"/>
    <property type="molecule type" value="Genomic_DNA"/>
</dbReference>